<dbReference type="NCBIfam" id="TIGR03557">
    <property type="entry name" value="F420_G6P_family"/>
    <property type="match status" value="1"/>
</dbReference>
<dbReference type="EC" id="1.-.-.-" evidence="3"/>
<evidence type="ECO:0000313" key="4">
    <source>
        <dbReference type="Proteomes" id="UP000663791"/>
    </source>
</evidence>
<accession>A0A938Y4H3</accession>
<feature type="domain" description="Luciferase-like" evidence="2">
    <location>
        <begin position="14"/>
        <end position="304"/>
    </location>
</feature>
<dbReference type="InterPro" id="IPR050564">
    <property type="entry name" value="F420-G6PD/mer"/>
</dbReference>
<keyword evidence="1 3" id="KW-0560">Oxidoreductase</keyword>
<keyword evidence="4" id="KW-1185">Reference proteome</keyword>
<dbReference type="Proteomes" id="UP000663791">
    <property type="component" value="Unassembled WGS sequence"/>
</dbReference>
<evidence type="ECO:0000256" key="1">
    <source>
        <dbReference type="ARBA" id="ARBA00023002"/>
    </source>
</evidence>
<gene>
    <name evidence="3" type="ORF">JK386_04215</name>
</gene>
<sequence length="331" mass="35869">MSGRIGYVAASDRVQPREAVDLAVLAESAGFHGTLVADLFQPWLPSLGQAPHAWSVLAALAEHTASDFGPGMAVPGYRVHPATLAQASATLAALHPGRHWLTVSAGEALSEHVTGGYWPEAPERINRLFEAVDLIKRLFAASAAGRDIRFAGEHFQLETTRLWTMPPTPPPVLVATGGPVTARRAGRSADGLLAVGVTYEQAAHILDRFRAGAKEGGKDGEQMPKWLHLNVSWAPSGEQALAQAVECYPIGAMRFSRGDLRSPQLLEQVARMVRPEDFAGRLPISEDPDVHRAEIQRFLDLGYDRVFVHNVGRNHGAFLQAFGEHVLPRLS</sequence>
<dbReference type="RefSeq" id="WP_205290386.1">
    <property type="nucleotide sequence ID" value="NZ_CP074406.1"/>
</dbReference>
<dbReference type="Gene3D" id="3.20.20.30">
    <property type="entry name" value="Luciferase-like domain"/>
    <property type="match status" value="1"/>
</dbReference>
<comment type="caution">
    <text evidence="3">The sequence shown here is derived from an EMBL/GenBank/DDBJ whole genome shotgun (WGS) entry which is preliminary data.</text>
</comment>
<dbReference type="PANTHER" id="PTHR43244">
    <property type="match status" value="1"/>
</dbReference>
<dbReference type="EMBL" id="JAERTX010000003">
    <property type="protein sequence ID" value="MBM9459095.1"/>
    <property type="molecule type" value="Genomic_DNA"/>
</dbReference>
<name>A0A938Y4H3_9ACTN</name>
<reference evidence="3" key="1">
    <citation type="submission" date="2021-01" db="EMBL/GenBank/DDBJ databases">
        <title>Novel species in genus Nocardioides.</title>
        <authorList>
            <person name="Zhang G."/>
        </authorList>
    </citation>
    <scope>NUCLEOTIDE SEQUENCE</scope>
    <source>
        <strain evidence="3">Zg-536</strain>
    </source>
</reference>
<dbReference type="InterPro" id="IPR011251">
    <property type="entry name" value="Luciferase-like_dom"/>
</dbReference>
<dbReference type="AlphaFoldDB" id="A0A938Y4H3"/>
<evidence type="ECO:0000313" key="3">
    <source>
        <dbReference type="EMBL" id="MBM9459095.1"/>
    </source>
</evidence>
<dbReference type="InterPro" id="IPR019945">
    <property type="entry name" value="F420_G6P_DH-rel"/>
</dbReference>
<organism evidence="3 4">
    <name type="scientific">Nocardioides faecalis</name>
    <dbReference type="NCBI Taxonomy" id="2803858"/>
    <lineage>
        <taxon>Bacteria</taxon>
        <taxon>Bacillati</taxon>
        <taxon>Actinomycetota</taxon>
        <taxon>Actinomycetes</taxon>
        <taxon>Propionibacteriales</taxon>
        <taxon>Nocardioidaceae</taxon>
        <taxon>Nocardioides</taxon>
    </lineage>
</organism>
<proteinExistence type="predicted"/>
<dbReference type="PANTHER" id="PTHR43244:SF1">
    <property type="entry name" value="5,10-METHYLENETETRAHYDROMETHANOPTERIN REDUCTASE"/>
    <property type="match status" value="1"/>
</dbReference>
<dbReference type="Pfam" id="PF00296">
    <property type="entry name" value="Bac_luciferase"/>
    <property type="match status" value="1"/>
</dbReference>
<dbReference type="GO" id="GO:0016705">
    <property type="term" value="F:oxidoreductase activity, acting on paired donors, with incorporation or reduction of molecular oxygen"/>
    <property type="evidence" value="ECO:0007669"/>
    <property type="project" value="InterPro"/>
</dbReference>
<dbReference type="SUPFAM" id="SSF51679">
    <property type="entry name" value="Bacterial luciferase-like"/>
    <property type="match status" value="1"/>
</dbReference>
<dbReference type="CDD" id="cd01097">
    <property type="entry name" value="Tetrahydromethanopterin_reductase"/>
    <property type="match status" value="1"/>
</dbReference>
<evidence type="ECO:0000259" key="2">
    <source>
        <dbReference type="Pfam" id="PF00296"/>
    </source>
</evidence>
<dbReference type="InterPro" id="IPR036661">
    <property type="entry name" value="Luciferase-like_sf"/>
</dbReference>
<protein>
    <submittedName>
        <fullName evidence="3">TIGR03557 family F420-dependent LLM class oxidoreductase</fullName>
        <ecNumber evidence="3">1.-.-.-</ecNumber>
    </submittedName>
</protein>